<dbReference type="InterPro" id="IPR006204">
    <property type="entry name" value="GHMP_kinase_N_dom"/>
</dbReference>
<dbReference type="PRINTS" id="PR00959">
    <property type="entry name" value="MEVGALKINASE"/>
</dbReference>
<dbReference type="GO" id="GO:0019287">
    <property type="term" value="P:isopentenyl diphosphate biosynthetic process, mevalonate pathway"/>
    <property type="evidence" value="ECO:0007669"/>
    <property type="project" value="UniProtKB-UniPathway"/>
</dbReference>
<dbReference type="GO" id="GO:0004631">
    <property type="term" value="F:phosphomevalonate kinase activity"/>
    <property type="evidence" value="ECO:0007669"/>
    <property type="project" value="UniProtKB-EC"/>
</dbReference>
<dbReference type="InterPro" id="IPR014721">
    <property type="entry name" value="Ribsml_uS5_D2-typ_fold_subgr"/>
</dbReference>
<evidence type="ECO:0000313" key="10">
    <source>
        <dbReference type="Proteomes" id="UP000266915"/>
    </source>
</evidence>
<dbReference type="EMBL" id="RKHL01000001">
    <property type="protein sequence ID" value="ROR82462.1"/>
    <property type="molecule type" value="Genomic_DNA"/>
</dbReference>
<dbReference type="Pfam" id="PF00288">
    <property type="entry name" value="GHMP_kinases_N"/>
    <property type="match status" value="1"/>
</dbReference>
<dbReference type="InterPro" id="IPR013750">
    <property type="entry name" value="GHMP_kinase_C_dom"/>
</dbReference>
<dbReference type="SUPFAM" id="SSF54211">
    <property type="entry name" value="Ribosomal protein S5 domain 2-like"/>
    <property type="match status" value="1"/>
</dbReference>
<keyword evidence="5 9" id="KW-0418">Kinase</keyword>
<comment type="pathway">
    <text evidence="1">Isoprenoid biosynthesis; isopentenyl diphosphate biosynthesis via mevalonate pathway; isopentenyl diphosphate from (R)-mevalonate: step 2/3.</text>
</comment>
<dbReference type="RefSeq" id="WP_071262515.1">
    <property type="nucleotide sequence ID" value="NZ_FXAP01000005.1"/>
</dbReference>
<evidence type="ECO:0000313" key="9">
    <source>
        <dbReference type="EMBL" id="ROR82462.1"/>
    </source>
</evidence>
<evidence type="ECO:0000256" key="5">
    <source>
        <dbReference type="ARBA" id="ARBA00022777"/>
    </source>
</evidence>
<dbReference type="InterPro" id="IPR036554">
    <property type="entry name" value="GHMP_kinase_C_sf"/>
</dbReference>
<evidence type="ECO:0000256" key="1">
    <source>
        <dbReference type="ARBA" id="ARBA00005017"/>
    </source>
</evidence>
<keyword evidence="4" id="KW-0547">Nucleotide-binding</keyword>
<gene>
    <name evidence="9" type="ORF">EDD42_2553</name>
</gene>
<dbReference type="Gene3D" id="3.30.230.10">
    <property type="match status" value="1"/>
</dbReference>
<evidence type="ECO:0000256" key="6">
    <source>
        <dbReference type="ARBA" id="ARBA00022840"/>
    </source>
</evidence>
<comment type="caution">
    <text evidence="9">The sequence shown here is derived from an EMBL/GenBank/DDBJ whole genome shotgun (WGS) entry which is preliminary data.</text>
</comment>
<feature type="domain" description="GHMP kinase N-terminal" evidence="7">
    <location>
        <begin position="85"/>
        <end position="171"/>
    </location>
</feature>
<dbReference type="SUPFAM" id="SSF55060">
    <property type="entry name" value="GHMP Kinase, C-terminal domain"/>
    <property type="match status" value="1"/>
</dbReference>
<accession>A0A3N2C4M3</accession>
<evidence type="ECO:0000259" key="7">
    <source>
        <dbReference type="Pfam" id="PF00288"/>
    </source>
</evidence>
<dbReference type="AlphaFoldDB" id="A0A3N2C4M3"/>
<dbReference type="EC" id="2.7.4.2" evidence="2"/>
<dbReference type="PANTHER" id="PTHR31814:SF2">
    <property type="entry name" value="PHOSPHOMEVALONATE KINASE"/>
    <property type="match status" value="1"/>
</dbReference>
<evidence type="ECO:0000256" key="4">
    <source>
        <dbReference type="ARBA" id="ARBA00022741"/>
    </source>
</evidence>
<dbReference type="UniPathway" id="UPA00057">
    <property type="reaction ID" value="UER00099"/>
</dbReference>
<evidence type="ECO:0000259" key="8">
    <source>
        <dbReference type="Pfam" id="PF08544"/>
    </source>
</evidence>
<reference evidence="9 10" key="1">
    <citation type="submission" date="2018-11" db="EMBL/GenBank/DDBJ databases">
        <title>Sequencing the genomes of 1000 actinobacteria strains.</title>
        <authorList>
            <person name="Klenk H.-P."/>
        </authorList>
    </citation>
    <scope>NUCLEOTIDE SEQUENCE [LARGE SCALE GENOMIC DNA]</scope>
    <source>
        <strain evidence="9 10">DSM 14012</strain>
    </source>
</reference>
<keyword evidence="10" id="KW-1185">Reference proteome</keyword>
<dbReference type="NCBIfam" id="TIGR01220">
    <property type="entry name" value="Pmev_kin_Gr_pos"/>
    <property type="match status" value="1"/>
</dbReference>
<evidence type="ECO:0000256" key="3">
    <source>
        <dbReference type="ARBA" id="ARBA00022679"/>
    </source>
</evidence>
<proteinExistence type="predicted"/>
<dbReference type="PANTHER" id="PTHR31814">
    <property type="match status" value="1"/>
</dbReference>
<protein>
    <recommendedName>
        <fullName evidence="2">phosphomevalonate kinase</fullName>
        <ecNumber evidence="2">2.7.4.2</ecNumber>
    </recommendedName>
</protein>
<dbReference type="InterPro" id="IPR005917">
    <property type="entry name" value="Pmev_kinase_bact"/>
</dbReference>
<dbReference type="Proteomes" id="UP000266915">
    <property type="component" value="Unassembled WGS sequence"/>
</dbReference>
<dbReference type="GO" id="GO:0005524">
    <property type="term" value="F:ATP binding"/>
    <property type="evidence" value="ECO:0007669"/>
    <property type="project" value="UniProtKB-KW"/>
</dbReference>
<dbReference type="InterPro" id="IPR035102">
    <property type="entry name" value="Phosphomevalonate_kinase"/>
</dbReference>
<evidence type="ECO:0000256" key="2">
    <source>
        <dbReference type="ARBA" id="ARBA00012958"/>
    </source>
</evidence>
<dbReference type="Gene3D" id="3.30.70.890">
    <property type="entry name" value="GHMP kinase, C-terminal domain"/>
    <property type="match status" value="1"/>
</dbReference>
<dbReference type="InterPro" id="IPR020568">
    <property type="entry name" value="Ribosomal_Su5_D2-typ_SF"/>
</dbReference>
<organism evidence="9 10">
    <name type="scientific">Plantibacter flavus</name>
    <dbReference type="NCBI Taxonomy" id="150123"/>
    <lineage>
        <taxon>Bacteria</taxon>
        <taxon>Bacillati</taxon>
        <taxon>Actinomycetota</taxon>
        <taxon>Actinomycetes</taxon>
        <taxon>Micrococcales</taxon>
        <taxon>Microbacteriaceae</taxon>
        <taxon>Plantibacter</taxon>
    </lineage>
</organism>
<feature type="domain" description="GHMP kinase C-terminal" evidence="8">
    <location>
        <begin position="289"/>
        <end position="337"/>
    </location>
</feature>
<keyword evidence="6" id="KW-0067">ATP-binding</keyword>
<dbReference type="Pfam" id="PF08544">
    <property type="entry name" value="GHMP_kinases_C"/>
    <property type="match status" value="1"/>
</dbReference>
<keyword evidence="3" id="KW-0808">Transferase</keyword>
<sequence>MIEIKAPGKLFVAGEYAVVEPGHPSILVAVDRCVTVRLEASEHEGRIFSDQYGRAPIIWRRNRNGVVVEHEERPLDHVLSAVSTMETLVAELGVAQRFSALSITSELDDASGRKFGLGSSAAVTTATIRALDEFYQLDLTRTQMLKLAILATIDVAPAASGGDLAASMFGGWLRYTSPDRARLREVRHREGVLAALRDPWAELGLERLSPPTSLRLLVGWTGEPASTTRLVDELQSRKWAETAHYTSFLAASRAAVDALTIGLNDEDPALVLGAVRSARATLAGLGRDAGVDIETAALAQLCDAAERLGGAAKSSGAGGGDCGIAFIGQSVSTAALEDDWSAHGIERLPLTVHPPTGLIDAAHSPWGPSEISRTDDDAVESIRSTYARAFAEQHDVLRGGTEPHA</sequence>
<name>A0A3N2C4M3_9MICO</name>